<gene>
    <name evidence="3" type="ORF">BB560_001656</name>
</gene>
<comment type="caution">
    <text evidence="3">The sequence shown here is derived from an EMBL/GenBank/DDBJ whole genome shotgun (WGS) entry which is preliminary data.</text>
</comment>
<dbReference type="SUPFAM" id="SSF47095">
    <property type="entry name" value="HMG-box"/>
    <property type="match status" value="1"/>
</dbReference>
<dbReference type="EMBL" id="MBFS01000185">
    <property type="protein sequence ID" value="PVV03845.1"/>
    <property type="molecule type" value="Genomic_DNA"/>
</dbReference>
<evidence type="ECO:0000256" key="1">
    <source>
        <dbReference type="PROSITE-ProRule" id="PRU00267"/>
    </source>
</evidence>
<dbReference type="AlphaFoldDB" id="A0A2T9ZGY4"/>
<evidence type="ECO:0000313" key="3">
    <source>
        <dbReference type="EMBL" id="PVV03845.1"/>
    </source>
</evidence>
<name>A0A2T9ZGY4_9FUNG</name>
<proteinExistence type="predicted"/>
<dbReference type="PROSITE" id="PS50118">
    <property type="entry name" value="HMG_BOX_2"/>
    <property type="match status" value="1"/>
</dbReference>
<dbReference type="GO" id="GO:0003677">
    <property type="term" value="F:DNA binding"/>
    <property type="evidence" value="ECO:0007669"/>
    <property type="project" value="UniProtKB-UniRule"/>
</dbReference>
<evidence type="ECO:0000259" key="2">
    <source>
        <dbReference type="PROSITE" id="PS50118"/>
    </source>
</evidence>
<sequence length="101" mass="12169">MLKSWWEDIDHDLVKIENMRLTNLNQIRKKKGLRRLPLLVNPSDSKNKPTVYSFYVKDQYHKFSELPFGERMKALAEKWKLISDEEKQKYIDLSKQNNSNK</sequence>
<protein>
    <recommendedName>
        <fullName evidence="2">HMG box domain-containing protein</fullName>
    </recommendedName>
</protein>
<dbReference type="Pfam" id="PF09011">
    <property type="entry name" value="HMG_box_2"/>
    <property type="match status" value="1"/>
</dbReference>
<evidence type="ECO:0000313" key="4">
    <source>
        <dbReference type="Proteomes" id="UP000245609"/>
    </source>
</evidence>
<dbReference type="InterPro" id="IPR036910">
    <property type="entry name" value="HMG_box_dom_sf"/>
</dbReference>
<keyword evidence="4" id="KW-1185">Reference proteome</keyword>
<keyword evidence="1" id="KW-0539">Nucleus</keyword>
<feature type="domain" description="HMG box" evidence="2">
    <location>
        <begin position="45"/>
        <end position="101"/>
    </location>
</feature>
<feature type="DNA-binding region" description="HMG box" evidence="1">
    <location>
        <begin position="45"/>
        <end position="101"/>
    </location>
</feature>
<keyword evidence="1" id="KW-0238">DNA-binding</keyword>
<dbReference type="Gene3D" id="1.10.30.10">
    <property type="entry name" value="High mobility group box domain"/>
    <property type="match status" value="1"/>
</dbReference>
<dbReference type="Proteomes" id="UP000245609">
    <property type="component" value="Unassembled WGS sequence"/>
</dbReference>
<dbReference type="CDD" id="cd00084">
    <property type="entry name" value="HMG-box_SF"/>
    <property type="match status" value="1"/>
</dbReference>
<reference evidence="3 4" key="1">
    <citation type="journal article" date="2018" name="MBio">
        <title>Comparative Genomics Reveals the Core Gene Toolbox for the Fungus-Insect Symbiosis.</title>
        <authorList>
            <person name="Wang Y."/>
            <person name="Stata M."/>
            <person name="Wang W."/>
            <person name="Stajich J.E."/>
            <person name="White M.M."/>
            <person name="Moncalvo J.M."/>
        </authorList>
    </citation>
    <scope>NUCLEOTIDE SEQUENCE [LARGE SCALE GENOMIC DNA]</scope>
    <source>
        <strain evidence="3 4">SC-DP-2</strain>
    </source>
</reference>
<accession>A0A2T9ZGY4</accession>
<dbReference type="GO" id="GO:0005634">
    <property type="term" value="C:nucleus"/>
    <property type="evidence" value="ECO:0007669"/>
    <property type="project" value="UniProtKB-UniRule"/>
</dbReference>
<dbReference type="InterPro" id="IPR009071">
    <property type="entry name" value="HMG_box_dom"/>
</dbReference>
<dbReference type="OrthoDB" id="1919336at2759"/>
<dbReference type="STRING" id="133381.A0A2T9ZGY4"/>
<organism evidence="3 4">
    <name type="scientific">Smittium megazygosporum</name>
    <dbReference type="NCBI Taxonomy" id="133381"/>
    <lineage>
        <taxon>Eukaryota</taxon>
        <taxon>Fungi</taxon>
        <taxon>Fungi incertae sedis</taxon>
        <taxon>Zoopagomycota</taxon>
        <taxon>Kickxellomycotina</taxon>
        <taxon>Harpellomycetes</taxon>
        <taxon>Harpellales</taxon>
        <taxon>Legeriomycetaceae</taxon>
        <taxon>Smittium</taxon>
    </lineage>
</organism>